<dbReference type="AlphaFoldDB" id="V4AAB1"/>
<dbReference type="Gene3D" id="3.30.460.10">
    <property type="entry name" value="Beta Polymerase, domain 2"/>
    <property type="match status" value="1"/>
</dbReference>
<feature type="domain" description="Polymerase nucleotidyl transferase" evidence="1">
    <location>
        <begin position="17"/>
        <end position="61"/>
    </location>
</feature>
<reference evidence="2 3" key="1">
    <citation type="journal article" date="2013" name="Nature">
        <title>Insights into bilaterian evolution from three spiralian genomes.</title>
        <authorList>
            <person name="Simakov O."/>
            <person name="Marletaz F."/>
            <person name="Cho S.J."/>
            <person name="Edsinger-Gonzales E."/>
            <person name="Havlak P."/>
            <person name="Hellsten U."/>
            <person name="Kuo D.H."/>
            <person name="Larsson T."/>
            <person name="Lv J."/>
            <person name="Arendt D."/>
            <person name="Savage R."/>
            <person name="Osoegawa K."/>
            <person name="de Jong P."/>
            <person name="Grimwood J."/>
            <person name="Chapman J.A."/>
            <person name="Shapiro H."/>
            <person name="Aerts A."/>
            <person name="Otillar R.P."/>
            <person name="Terry A.Y."/>
            <person name="Boore J.L."/>
            <person name="Grigoriev I.V."/>
            <person name="Lindberg D.R."/>
            <person name="Seaver E.C."/>
            <person name="Weisblat D.A."/>
            <person name="Putnam N.H."/>
            <person name="Rokhsar D.S."/>
        </authorList>
    </citation>
    <scope>NUCLEOTIDE SEQUENCE [LARGE SCALE GENOMIC DNA]</scope>
</reference>
<protein>
    <recommendedName>
        <fullName evidence="1">Polymerase nucleotidyl transferase domain-containing protein</fullName>
    </recommendedName>
</protein>
<dbReference type="RefSeq" id="XP_009057319.1">
    <property type="nucleotide sequence ID" value="XM_009059071.1"/>
</dbReference>
<dbReference type="PROSITE" id="PS50152">
    <property type="entry name" value="25A_SYNTH_3"/>
    <property type="match status" value="1"/>
</dbReference>
<organism evidence="2 3">
    <name type="scientific">Lottia gigantea</name>
    <name type="common">Giant owl limpet</name>
    <dbReference type="NCBI Taxonomy" id="225164"/>
    <lineage>
        <taxon>Eukaryota</taxon>
        <taxon>Metazoa</taxon>
        <taxon>Spiralia</taxon>
        <taxon>Lophotrochozoa</taxon>
        <taxon>Mollusca</taxon>
        <taxon>Gastropoda</taxon>
        <taxon>Patellogastropoda</taxon>
        <taxon>Lottioidea</taxon>
        <taxon>Lottiidae</taxon>
        <taxon>Lottia</taxon>
    </lineage>
</organism>
<dbReference type="CTD" id="20239228"/>
<proteinExistence type="predicted"/>
<accession>V4AAB1</accession>
<dbReference type="GO" id="GO:0005829">
    <property type="term" value="C:cytosol"/>
    <property type="evidence" value="ECO:0007669"/>
    <property type="project" value="TreeGrafter"/>
</dbReference>
<dbReference type="STRING" id="225164.V4AAB1"/>
<dbReference type="InterPro" id="IPR043519">
    <property type="entry name" value="NT_sf"/>
</dbReference>
<name>V4AAB1_LOTGI</name>
<evidence type="ECO:0000313" key="2">
    <source>
        <dbReference type="EMBL" id="ESO92010.1"/>
    </source>
</evidence>
<dbReference type="GO" id="GO:0005654">
    <property type="term" value="C:nucleoplasm"/>
    <property type="evidence" value="ECO:0007669"/>
    <property type="project" value="TreeGrafter"/>
</dbReference>
<dbReference type="PANTHER" id="PTHR11258">
    <property type="entry name" value="2-5 OLIGOADENYLATE SYNTHETASE"/>
    <property type="match status" value="1"/>
</dbReference>
<sequence length="150" mass="17108">MKKAVDSIVRQLHHMPDYSIKEVVKSGSLGKGTTVGDTADADLVIFFNGYQTMEELIAAKPKIISDIATYMNRFDQSVFSKCEKIRENEYLGQFRFQHTETNRFVEVDILPALDVVAQRMFIFLKRSSVLSFNIEKLPIAFALANQLVRL</sequence>
<gene>
    <name evidence="2" type="ORF">LOTGIDRAFT_163017</name>
</gene>
<dbReference type="KEGG" id="lgi:LOTGIDRAFT_163017"/>
<dbReference type="SUPFAM" id="SSF81301">
    <property type="entry name" value="Nucleotidyltransferase"/>
    <property type="match status" value="1"/>
</dbReference>
<dbReference type="EMBL" id="KB202163">
    <property type="protein sequence ID" value="ESO92010.1"/>
    <property type="molecule type" value="Genomic_DNA"/>
</dbReference>
<evidence type="ECO:0000259" key="1">
    <source>
        <dbReference type="Pfam" id="PF01909"/>
    </source>
</evidence>
<evidence type="ECO:0000313" key="3">
    <source>
        <dbReference type="Proteomes" id="UP000030746"/>
    </source>
</evidence>
<dbReference type="Pfam" id="PF01909">
    <property type="entry name" value="NTP_transf_2"/>
    <property type="match status" value="1"/>
</dbReference>
<dbReference type="InterPro" id="IPR002934">
    <property type="entry name" value="Polymerase_NTP_transf_dom"/>
</dbReference>
<dbReference type="Proteomes" id="UP000030746">
    <property type="component" value="Unassembled WGS sequence"/>
</dbReference>
<dbReference type="PANTHER" id="PTHR11258:SF11">
    <property type="entry name" value="C2H2-TYPE DOMAIN-CONTAINING PROTEIN"/>
    <property type="match status" value="1"/>
</dbReference>
<dbReference type="GO" id="GO:0003725">
    <property type="term" value="F:double-stranded RNA binding"/>
    <property type="evidence" value="ECO:0007669"/>
    <property type="project" value="TreeGrafter"/>
</dbReference>
<dbReference type="GO" id="GO:0016020">
    <property type="term" value="C:membrane"/>
    <property type="evidence" value="ECO:0007669"/>
    <property type="project" value="TreeGrafter"/>
</dbReference>
<dbReference type="GO" id="GO:0001730">
    <property type="term" value="F:2'-5'-oligoadenylate synthetase activity"/>
    <property type="evidence" value="ECO:0007669"/>
    <property type="project" value="TreeGrafter"/>
</dbReference>
<dbReference type="GeneID" id="20239228"/>
<keyword evidence="3" id="KW-1185">Reference proteome</keyword>
<dbReference type="HOGENOM" id="CLU_1742619_0_0_1"/>
<dbReference type="OrthoDB" id="6157283at2759"/>